<feature type="transmembrane region" description="Helical" evidence="1">
    <location>
        <begin position="27"/>
        <end position="47"/>
    </location>
</feature>
<organism evidence="2">
    <name type="scientific">Aureimonas frigidaquae</name>
    <dbReference type="NCBI Taxonomy" id="424757"/>
    <lineage>
        <taxon>Bacteria</taxon>
        <taxon>Pseudomonadati</taxon>
        <taxon>Pseudomonadota</taxon>
        <taxon>Alphaproteobacteria</taxon>
        <taxon>Hyphomicrobiales</taxon>
        <taxon>Aurantimonadaceae</taxon>
        <taxon>Aureimonas</taxon>
    </lineage>
</organism>
<dbReference type="OrthoDB" id="7909078at2"/>
<sequence length="177" mass="19197">MPEDRPSFPDRLEDRHIAPRGGFHRHASVISVAVLGALMAAALAGVFGGHAPDDIVVEGDGVRLRITFPETIRNGEFFETEFEVTARTNVEDCVLALSPSLIRRLTQNSMIPAAADETFEDGLYAFSYGPLSQGETLNVKADFQINPDLFLGNAGSVAVRDGARRIAEAAVTMRVWP</sequence>
<dbReference type="AlphaFoldDB" id="A0A0P0Z3F8"/>
<protein>
    <submittedName>
        <fullName evidence="2">Uncharacterized protein</fullName>
    </submittedName>
</protein>
<dbReference type="EMBL" id="LC066377">
    <property type="protein sequence ID" value="BAT28627.1"/>
    <property type="molecule type" value="Genomic_DNA"/>
</dbReference>
<keyword evidence="1" id="KW-0472">Membrane</keyword>
<keyword evidence="1" id="KW-0812">Transmembrane</keyword>
<dbReference type="RefSeq" id="WP_062225842.1">
    <property type="nucleotide sequence ID" value="NZ_BBWR01000002.1"/>
</dbReference>
<name>A0A0P0Z3F8_9HYPH</name>
<keyword evidence="1" id="KW-1133">Transmembrane helix</keyword>
<evidence type="ECO:0000313" key="2">
    <source>
        <dbReference type="EMBL" id="BAT28627.1"/>
    </source>
</evidence>
<accession>A0A0P0Z3F8</accession>
<reference evidence="2" key="1">
    <citation type="journal article" date="2015" name="Proc. Natl. Acad. Sci. U.S.A.">
        <title>Bacterial clade with the ribosomal RNA operon on a small plasmid rather than the chromosome.</title>
        <authorList>
            <person name="Anda M."/>
            <person name="Ohtsubo Y."/>
            <person name="Okubo T."/>
            <person name="Sugawara M."/>
            <person name="Nagata Y."/>
            <person name="Tsuda M."/>
            <person name="Minamisawa K."/>
            <person name="Mitsui H."/>
        </authorList>
    </citation>
    <scope>NUCLEOTIDE SEQUENCE</scope>
    <source>
        <strain evidence="2">JCM 14755</strain>
    </source>
</reference>
<evidence type="ECO:0000256" key="1">
    <source>
        <dbReference type="SAM" id="Phobius"/>
    </source>
</evidence>
<proteinExistence type="predicted"/>